<proteinExistence type="predicted"/>
<keyword evidence="2" id="KW-0645">Protease</keyword>
<dbReference type="InterPro" id="IPR001915">
    <property type="entry name" value="Peptidase_M48"/>
</dbReference>
<dbReference type="RefSeq" id="WP_357975418.1">
    <property type="nucleotide sequence ID" value="NZ_JBFAIH010000003.1"/>
</dbReference>
<dbReference type="Pfam" id="PF01435">
    <property type="entry name" value="Peptidase_M48"/>
    <property type="match status" value="1"/>
</dbReference>
<protein>
    <submittedName>
        <fullName evidence="9">M48 family metalloprotease</fullName>
        <ecNumber evidence="9">3.4.24.-</ecNumber>
    </submittedName>
</protein>
<feature type="transmembrane region" description="Helical" evidence="7">
    <location>
        <begin position="338"/>
        <end position="363"/>
    </location>
</feature>
<dbReference type="Proteomes" id="UP001551658">
    <property type="component" value="Unassembled WGS sequence"/>
</dbReference>
<reference evidence="9 10" key="1">
    <citation type="submission" date="2024-06" db="EMBL/GenBank/DDBJ databases">
        <title>The Natural Products Discovery Center: Release of the First 8490 Sequenced Strains for Exploring Actinobacteria Biosynthetic Diversity.</title>
        <authorList>
            <person name="Kalkreuter E."/>
            <person name="Kautsar S.A."/>
            <person name="Yang D."/>
            <person name="Bader C.D."/>
            <person name="Teijaro C.N."/>
            <person name="Fluegel L."/>
            <person name="Davis C.M."/>
            <person name="Simpson J.R."/>
            <person name="Lauterbach L."/>
            <person name="Steele A.D."/>
            <person name="Gui C."/>
            <person name="Meng S."/>
            <person name="Li G."/>
            <person name="Viehrig K."/>
            <person name="Ye F."/>
            <person name="Su P."/>
            <person name="Kiefer A.F."/>
            <person name="Nichols A."/>
            <person name="Cepeda A.J."/>
            <person name="Yan W."/>
            <person name="Fan B."/>
            <person name="Jiang Y."/>
            <person name="Adhikari A."/>
            <person name="Zheng C.-J."/>
            <person name="Schuster L."/>
            <person name="Cowan T.M."/>
            <person name="Smanski M.J."/>
            <person name="Chevrette M.G."/>
            <person name="De Carvalho L.P.S."/>
            <person name="Shen B."/>
        </authorList>
    </citation>
    <scope>NUCLEOTIDE SEQUENCE [LARGE SCALE GENOMIC DNA]</scope>
    <source>
        <strain evidence="9 10">NPDC050671</strain>
    </source>
</reference>
<feature type="transmembrane region" description="Helical" evidence="7">
    <location>
        <begin position="627"/>
        <end position="648"/>
    </location>
</feature>
<keyword evidence="7" id="KW-0472">Membrane</keyword>
<feature type="transmembrane region" description="Helical" evidence="7">
    <location>
        <begin position="416"/>
        <end position="433"/>
    </location>
</feature>
<feature type="transmembrane region" description="Helical" evidence="7">
    <location>
        <begin position="535"/>
        <end position="553"/>
    </location>
</feature>
<evidence type="ECO:0000256" key="1">
    <source>
        <dbReference type="ARBA" id="ARBA00001947"/>
    </source>
</evidence>
<evidence type="ECO:0000313" key="9">
    <source>
        <dbReference type="EMBL" id="MEV0362610.1"/>
    </source>
</evidence>
<evidence type="ECO:0000259" key="8">
    <source>
        <dbReference type="Pfam" id="PF01435"/>
    </source>
</evidence>
<feature type="transmembrane region" description="Helical" evidence="7">
    <location>
        <begin position="587"/>
        <end position="607"/>
    </location>
</feature>
<feature type="transmembrane region" description="Helical" evidence="7">
    <location>
        <begin position="256"/>
        <end position="273"/>
    </location>
</feature>
<name>A0ABV3F4X8_9NOCA</name>
<feature type="transmembrane region" description="Helical" evidence="7">
    <location>
        <begin position="480"/>
        <end position="498"/>
    </location>
</feature>
<accession>A0ABV3F4X8</accession>
<evidence type="ECO:0000256" key="6">
    <source>
        <dbReference type="ARBA" id="ARBA00023049"/>
    </source>
</evidence>
<dbReference type="EC" id="3.4.24.-" evidence="9"/>
<dbReference type="GO" id="GO:0008237">
    <property type="term" value="F:metallopeptidase activity"/>
    <property type="evidence" value="ECO:0007669"/>
    <property type="project" value="UniProtKB-KW"/>
</dbReference>
<keyword evidence="7" id="KW-1133">Transmembrane helix</keyword>
<feature type="domain" description="Peptidase M48" evidence="8">
    <location>
        <begin position="138"/>
        <end position="333"/>
    </location>
</feature>
<evidence type="ECO:0000256" key="5">
    <source>
        <dbReference type="ARBA" id="ARBA00022833"/>
    </source>
</evidence>
<dbReference type="Gene3D" id="3.30.2010.10">
    <property type="entry name" value="Metalloproteases ('zincins'), catalytic domain"/>
    <property type="match status" value="1"/>
</dbReference>
<feature type="transmembrane region" description="Helical" evidence="7">
    <location>
        <begin position="709"/>
        <end position="729"/>
    </location>
</feature>
<evidence type="ECO:0000256" key="3">
    <source>
        <dbReference type="ARBA" id="ARBA00022723"/>
    </source>
</evidence>
<feature type="transmembrane region" description="Helical" evidence="7">
    <location>
        <begin position="761"/>
        <end position="782"/>
    </location>
</feature>
<feature type="transmembrane region" description="Helical" evidence="7">
    <location>
        <begin position="655"/>
        <end position="677"/>
    </location>
</feature>
<evidence type="ECO:0000256" key="7">
    <source>
        <dbReference type="SAM" id="Phobius"/>
    </source>
</evidence>
<keyword evidence="6 9" id="KW-0482">Metalloprotease</keyword>
<keyword evidence="4 9" id="KW-0378">Hydrolase</keyword>
<evidence type="ECO:0000256" key="4">
    <source>
        <dbReference type="ARBA" id="ARBA00022801"/>
    </source>
</evidence>
<keyword evidence="5" id="KW-0862">Zinc</keyword>
<feature type="transmembrane region" description="Helical" evidence="7">
    <location>
        <begin position="375"/>
        <end position="396"/>
    </location>
</feature>
<feature type="transmembrane region" description="Helical" evidence="7">
    <location>
        <begin position="445"/>
        <end position="468"/>
    </location>
</feature>
<keyword evidence="7" id="KW-0812">Transmembrane</keyword>
<sequence>MAAETGTNAVPVQARAFTAGTAIRFALLLAFVVVDSLSLLSAVTSQLRSHDQSWYGLCRLAVGYDPWQSSYIPAAALTHAEFIRSCEDSHGVARAPVEWMIAGSVAVLLVAAVIYLGSPVWRGRPGRLLPVDTSGPDELAARLRELVAVADLRRTPEFVIDPRAETVGAVVFGRLGRYTVCLDGGLVARSGSAPEVLRDVVLHELAHLRNRDVDITYATVALWRAFLVCALVPYLIGQGISVAADPELWWAEWQVSLRGILRVAVLVALTYLVRADILRTREVHADLEAAHRAGADAFAWQDDGTAPKHPRWDRFLGLWRTHPGRPERLGALHGSGSLFGVTALMMFLTGVTAQVANLAVPLAADGFGVAVNTGLGGLLSTWVTAGLVVGIAGYALWRAVGHAVVTGVPVPSGRRAGIWLGAGMAVGELMSFRSAGPRLLPEDPAILLVFVLAGAVFTWWLTHCAELWIRGCRGHSIRTVRLLGLGAALVVFGTWYGYWMSGPFLFLRGPLHSAELSLPGLPLWYGFIADLANRPLVLIGATCLWVFPLLALVRRPPSRTPAWIERMGGGDLGERALSLAAVSLRPAVVGAVLGGLPAGGAVALVMYRLHPGRPAGGLTPEFINAYPMWLTAGLGTAAVLTAGAVAAVAGRYRSVMAPAAAAGAGLFGLLGLFFFAATDGCLESMQVMAYTCAWRPDAARLMVLLQVPFVLGIGIHLAAAAALIAALAADGVRRIAARHRTTPPPDTVNSRKPGSLSRRRALVAVVSAVAIALVIDTGLNYYNRADVEGVAGSVGYEPARTEETTARFVQSWWHVGGDAKVSALHASFGRMKAAVTDALRASEAAGLPTVPLERAVFVPVCTEMIRVAADAAAFVPIPDERAQTDWAAALAATARAGADCRDSFENDGGNSRFDASMAESSAAVTAYNSLVQRLEALGAQANEG</sequence>
<feature type="transmembrane region" description="Helical" evidence="7">
    <location>
        <begin position="99"/>
        <end position="117"/>
    </location>
</feature>
<feature type="transmembrane region" description="Helical" evidence="7">
    <location>
        <begin position="25"/>
        <end position="44"/>
    </location>
</feature>
<feature type="transmembrane region" description="Helical" evidence="7">
    <location>
        <begin position="215"/>
        <end position="236"/>
    </location>
</feature>
<keyword evidence="10" id="KW-1185">Reference proteome</keyword>
<evidence type="ECO:0000313" key="10">
    <source>
        <dbReference type="Proteomes" id="UP001551658"/>
    </source>
</evidence>
<evidence type="ECO:0000256" key="2">
    <source>
        <dbReference type="ARBA" id="ARBA00022670"/>
    </source>
</evidence>
<organism evidence="9 10">
    <name type="scientific">Nocardia fusca</name>
    <dbReference type="NCBI Taxonomy" id="941183"/>
    <lineage>
        <taxon>Bacteria</taxon>
        <taxon>Bacillati</taxon>
        <taxon>Actinomycetota</taxon>
        <taxon>Actinomycetes</taxon>
        <taxon>Mycobacteriales</taxon>
        <taxon>Nocardiaceae</taxon>
        <taxon>Nocardia</taxon>
    </lineage>
</organism>
<dbReference type="EMBL" id="JBFAIH010000003">
    <property type="protein sequence ID" value="MEV0362610.1"/>
    <property type="molecule type" value="Genomic_DNA"/>
</dbReference>
<gene>
    <name evidence="9" type="ORF">AB0H72_07900</name>
</gene>
<comment type="caution">
    <text evidence="9">The sequence shown here is derived from an EMBL/GenBank/DDBJ whole genome shotgun (WGS) entry which is preliminary data.</text>
</comment>
<keyword evidence="3" id="KW-0479">Metal-binding</keyword>
<comment type="cofactor">
    <cofactor evidence="1">
        <name>Zn(2+)</name>
        <dbReference type="ChEBI" id="CHEBI:29105"/>
    </cofactor>
</comment>